<evidence type="ECO:0000313" key="3">
    <source>
        <dbReference type="Proteomes" id="UP000823749"/>
    </source>
</evidence>
<proteinExistence type="predicted"/>
<sequence length="271" mass="29614">MQEGDADFRTHNSAQEDEHVVQASPIIQSQRSLGQTQEKALGYVNDPYLKRSLILSEKLKIAGAHGGIQKSVEASSSHLPCINLLVDLNDAACRKRRRRQLSNLFLIQKEVAREASSGSESFSSSGETLQSNSPIEREVRATMAVGAELGVCYTPADEQCLRRMIQMETEECLQSSSWRKCLTANFRLRPTARARRRCCSRPSSSRTAAGGGRRIRTSGGSVLVPHHERHQRHPHGTSDDSSVSDSMGNQPTVALTAIGKGFSVAEEGRGA</sequence>
<reference evidence="2 3" key="1">
    <citation type="submission" date="2020-08" db="EMBL/GenBank/DDBJ databases">
        <title>Plant Genome Project.</title>
        <authorList>
            <person name="Zhang R.-G."/>
        </authorList>
    </citation>
    <scope>NUCLEOTIDE SEQUENCE [LARGE SCALE GENOMIC DNA]</scope>
    <source>
        <strain evidence="2">WSP0</strain>
        <tissue evidence="2">Leaf</tissue>
    </source>
</reference>
<dbReference type="EMBL" id="JACTNZ010000013">
    <property type="protein sequence ID" value="KAG5517528.1"/>
    <property type="molecule type" value="Genomic_DNA"/>
</dbReference>
<gene>
    <name evidence="2" type="ORF">RHGRI_038060</name>
</gene>
<feature type="compositionally biased region" description="Basic and acidic residues" evidence="1">
    <location>
        <begin position="1"/>
        <end position="20"/>
    </location>
</feature>
<accession>A0AAV6HUR5</accession>
<comment type="caution">
    <text evidence="2">The sequence shown here is derived from an EMBL/GenBank/DDBJ whole genome shotgun (WGS) entry which is preliminary data.</text>
</comment>
<feature type="compositionally biased region" description="Polar residues" evidence="1">
    <location>
        <begin position="239"/>
        <end position="253"/>
    </location>
</feature>
<keyword evidence="3" id="KW-1185">Reference proteome</keyword>
<feature type="region of interest" description="Disordered" evidence="1">
    <location>
        <begin position="199"/>
        <end position="271"/>
    </location>
</feature>
<feature type="region of interest" description="Disordered" evidence="1">
    <location>
        <begin position="1"/>
        <end position="23"/>
    </location>
</feature>
<evidence type="ECO:0000256" key="1">
    <source>
        <dbReference type="SAM" id="MobiDB-lite"/>
    </source>
</evidence>
<dbReference type="AlphaFoldDB" id="A0AAV6HUR5"/>
<protein>
    <submittedName>
        <fullName evidence="2">Uncharacterized protein</fullName>
    </submittedName>
</protein>
<organism evidence="2 3">
    <name type="scientific">Rhododendron griersonianum</name>
    <dbReference type="NCBI Taxonomy" id="479676"/>
    <lineage>
        <taxon>Eukaryota</taxon>
        <taxon>Viridiplantae</taxon>
        <taxon>Streptophyta</taxon>
        <taxon>Embryophyta</taxon>
        <taxon>Tracheophyta</taxon>
        <taxon>Spermatophyta</taxon>
        <taxon>Magnoliopsida</taxon>
        <taxon>eudicotyledons</taxon>
        <taxon>Gunneridae</taxon>
        <taxon>Pentapetalae</taxon>
        <taxon>asterids</taxon>
        <taxon>Ericales</taxon>
        <taxon>Ericaceae</taxon>
        <taxon>Ericoideae</taxon>
        <taxon>Rhodoreae</taxon>
        <taxon>Rhododendron</taxon>
    </lineage>
</organism>
<evidence type="ECO:0000313" key="2">
    <source>
        <dbReference type="EMBL" id="KAG5517528.1"/>
    </source>
</evidence>
<dbReference type="Proteomes" id="UP000823749">
    <property type="component" value="Chromosome 13"/>
</dbReference>
<name>A0AAV6HUR5_9ERIC</name>